<sequence>GFHGGIAHENGNGQPSGHSSNGNEESSARAKHIDIKFKFIKDYTKKGIIKPIYVSTEMMAADLLTKAFSAPWLQVLMKMCSLYRSETNTSKRAVRNTQHREEEVSEEDVFAEARRLGESAESILAEVQELE</sequence>
<dbReference type="CDD" id="cd09272">
    <property type="entry name" value="RNase_HI_RT_Ty1"/>
    <property type="match status" value="1"/>
</dbReference>
<reference evidence="2" key="1">
    <citation type="submission" date="2022-12" db="EMBL/GenBank/DDBJ databases">
        <authorList>
            <person name="Webb A."/>
        </authorList>
    </citation>
    <scope>NUCLEOTIDE SEQUENCE</scope>
    <source>
        <strain evidence="2">Pd1</strain>
    </source>
</reference>
<feature type="compositionally biased region" description="Low complexity" evidence="1">
    <location>
        <begin position="16"/>
        <end position="25"/>
    </location>
</feature>
<name>A0AAV0TP82_9STRA</name>
<comment type="caution">
    <text evidence="2">The sequence shown here is derived from an EMBL/GenBank/DDBJ whole genome shotgun (WGS) entry which is preliminary data.</text>
</comment>
<dbReference type="Proteomes" id="UP001162029">
    <property type="component" value="Unassembled WGS sequence"/>
</dbReference>
<dbReference type="AlphaFoldDB" id="A0AAV0TP82"/>
<evidence type="ECO:0000313" key="2">
    <source>
        <dbReference type="EMBL" id="CAI5725222.1"/>
    </source>
</evidence>
<protein>
    <recommendedName>
        <fullName evidence="4">Polyprotein</fullName>
    </recommendedName>
</protein>
<evidence type="ECO:0000313" key="3">
    <source>
        <dbReference type="Proteomes" id="UP001162029"/>
    </source>
</evidence>
<dbReference type="EMBL" id="CANTFM010000564">
    <property type="protein sequence ID" value="CAI5725222.1"/>
    <property type="molecule type" value="Genomic_DNA"/>
</dbReference>
<feature type="non-terminal residue" evidence="2">
    <location>
        <position position="1"/>
    </location>
</feature>
<evidence type="ECO:0000256" key="1">
    <source>
        <dbReference type="SAM" id="MobiDB-lite"/>
    </source>
</evidence>
<organism evidence="2 3">
    <name type="scientific">Peronospora destructor</name>
    <dbReference type="NCBI Taxonomy" id="86335"/>
    <lineage>
        <taxon>Eukaryota</taxon>
        <taxon>Sar</taxon>
        <taxon>Stramenopiles</taxon>
        <taxon>Oomycota</taxon>
        <taxon>Peronosporomycetes</taxon>
        <taxon>Peronosporales</taxon>
        <taxon>Peronosporaceae</taxon>
        <taxon>Peronospora</taxon>
    </lineage>
</organism>
<evidence type="ECO:0008006" key="4">
    <source>
        <dbReference type="Google" id="ProtNLM"/>
    </source>
</evidence>
<proteinExistence type="predicted"/>
<feature type="region of interest" description="Disordered" evidence="1">
    <location>
        <begin position="1"/>
        <end position="29"/>
    </location>
</feature>
<accession>A0AAV0TP82</accession>
<gene>
    <name evidence="2" type="ORF">PDE001_LOCUS3301</name>
</gene>
<keyword evidence="3" id="KW-1185">Reference proteome</keyword>